<gene>
    <name evidence="1" type="ORF">EJ08DRAFT_738636</name>
</gene>
<dbReference type="PANTHER" id="PTHR38167">
    <property type="entry name" value="C2H2-TYPE DOMAIN-CONTAINING PROTEIN"/>
    <property type="match status" value="1"/>
</dbReference>
<dbReference type="AlphaFoldDB" id="A0A9P4NG68"/>
<accession>A0A9P4NG68</accession>
<organism evidence="1 2">
    <name type="scientific">Tothia fuscella</name>
    <dbReference type="NCBI Taxonomy" id="1048955"/>
    <lineage>
        <taxon>Eukaryota</taxon>
        <taxon>Fungi</taxon>
        <taxon>Dikarya</taxon>
        <taxon>Ascomycota</taxon>
        <taxon>Pezizomycotina</taxon>
        <taxon>Dothideomycetes</taxon>
        <taxon>Pleosporomycetidae</taxon>
        <taxon>Venturiales</taxon>
        <taxon>Cylindrosympodiaceae</taxon>
        <taxon>Tothia</taxon>
    </lineage>
</organism>
<proteinExistence type="predicted"/>
<name>A0A9P4NG68_9PEZI</name>
<dbReference type="EMBL" id="MU007111">
    <property type="protein sequence ID" value="KAF2420283.1"/>
    <property type="molecule type" value="Genomic_DNA"/>
</dbReference>
<reference evidence="1" key="1">
    <citation type="journal article" date="2020" name="Stud. Mycol.">
        <title>101 Dothideomycetes genomes: a test case for predicting lifestyles and emergence of pathogens.</title>
        <authorList>
            <person name="Haridas S."/>
            <person name="Albert R."/>
            <person name="Binder M."/>
            <person name="Bloem J."/>
            <person name="Labutti K."/>
            <person name="Salamov A."/>
            <person name="Andreopoulos B."/>
            <person name="Baker S."/>
            <person name="Barry K."/>
            <person name="Bills G."/>
            <person name="Bluhm B."/>
            <person name="Cannon C."/>
            <person name="Castanera R."/>
            <person name="Culley D."/>
            <person name="Daum C."/>
            <person name="Ezra D."/>
            <person name="Gonzalez J."/>
            <person name="Henrissat B."/>
            <person name="Kuo A."/>
            <person name="Liang C."/>
            <person name="Lipzen A."/>
            <person name="Lutzoni F."/>
            <person name="Magnuson J."/>
            <person name="Mondo S."/>
            <person name="Nolan M."/>
            <person name="Ohm R."/>
            <person name="Pangilinan J."/>
            <person name="Park H.-J."/>
            <person name="Ramirez L."/>
            <person name="Alfaro M."/>
            <person name="Sun H."/>
            <person name="Tritt A."/>
            <person name="Yoshinaga Y."/>
            <person name="Zwiers L.-H."/>
            <person name="Turgeon B."/>
            <person name="Goodwin S."/>
            <person name="Spatafora J."/>
            <person name="Crous P."/>
            <person name="Grigoriev I."/>
        </authorList>
    </citation>
    <scope>NUCLEOTIDE SEQUENCE</scope>
    <source>
        <strain evidence="1">CBS 130266</strain>
    </source>
</reference>
<evidence type="ECO:0000313" key="1">
    <source>
        <dbReference type="EMBL" id="KAF2420283.1"/>
    </source>
</evidence>
<keyword evidence="2" id="KW-1185">Reference proteome</keyword>
<evidence type="ECO:0000313" key="2">
    <source>
        <dbReference type="Proteomes" id="UP000800235"/>
    </source>
</evidence>
<comment type="caution">
    <text evidence="1">The sequence shown here is derived from an EMBL/GenBank/DDBJ whole genome shotgun (WGS) entry which is preliminary data.</text>
</comment>
<dbReference type="PANTHER" id="PTHR38167:SF1">
    <property type="entry name" value="C2H2-TYPE DOMAIN-CONTAINING PROTEIN"/>
    <property type="match status" value="1"/>
</dbReference>
<dbReference type="Proteomes" id="UP000800235">
    <property type="component" value="Unassembled WGS sequence"/>
</dbReference>
<dbReference type="OrthoDB" id="3945922at2759"/>
<sequence>MPSHKRPHPEEGNINSLVQKAIASADAPTLRKALLQIYATNPICQSEIHKAFVVEEAGTSEIPAKKQRRQRYAACAQCHKQFDTELNMAPGQEKACITHPGELEVDIDHFPDDDDVRELGAAAFEMKTDWRIADFPEAFTWNCCDGIADSAPCVQGRHSTTWKKRIIKEQSPQRPLVQGPYYV</sequence>
<protein>
    <submittedName>
        <fullName evidence="1">Uncharacterized protein</fullName>
    </submittedName>
</protein>